<dbReference type="Pfam" id="PF00534">
    <property type="entry name" value="Glycos_transf_1"/>
    <property type="match status" value="1"/>
</dbReference>
<dbReference type="InterPro" id="IPR001296">
    <property type="entry name" value="Glyco_trans_1"/>
</dbReference>
<dbReference type="PANTHER" id="PTHR45947:SF3">
    <property type="entry name" value="SULFOQUINOVOSYL TRANSFERASE SQD2"/>
    <property type="match status" value="1"/>
</dbReference>
<dbReference type="KEGG" id="obj:EIO64_05690"/>
<dbReference type="InterPro" id="IPR050194">
    <property type="entry name" value="Glycosyltransferase_grp1"/>
</dbReference>
<accession>A0A4D7AM98</accession>
<reference evidence="4" key="1">
    <citation type="submission" date="2018-12" db="EMBL/GenBank/DDBJ databases">
        <title>Dusodibacter welbiota gen. nov., sp. nov., isolated from human faeces and emended description of the Oscillibacter genus.</title>
        <authorList>
            <person name="Le Roy T."/>
            <person name="Van der Smissen P."/>
            <person name="Delzenne N."/>
            <person name="Muccioli G."/>
            <person name="Collet J.F."/>
            <person name="Cani P.D."/>
        </authorList>
    </citation>
    <scope>NUCLEOTIDE SEQUENCE [LARGE SCALE GENOMIC DNA]</scope>
    <source>
        <strain evidence="4">J115</strain>
    </source>
</reference>
<dbReference type="SUPFAM" id="SSF53756">
    <property type="entry name" value="UDP-Glycosyltransferase/glycogen phosphorylase"/>
    <property type="match status" value="1"/>
</dbReference>
<dbReference type="Pfam" id="PF13439">
    <property type="entry name" value="Glyco_transf_4"/>
    <property type="match status" value="1"/>
</dbReference>
<gene>
    <name evidence="3" type="ORF">EIO64_05690</name>
</gene>
<name>A0A4D7AM98_9FIRM</name>
<dbReference type="GO" id="GO:0016757">
    <property type="term" value="F:glycosyltransferase activity"/>
    <property type="evidence" value="ECO:0007669"/>
    <property type="project" value="UniProtKB-KW"/>
</dbReference>
<evidence type="ECO:0000313" key="4">
    <source>
        <dbReference type="Proteomes" id="UP000298642"/>
    </source>
</evidence>
<evidence type="ECO:0000259" key="1">
    <source>
        <dbReference type="Pfam" id="PF00534"/>
    </source>
</evidence>
<keyword evidence="3" id="KW-0808">Transferase</keyword>
<dbReference type="Proteomes" id="UP000298642">
    <property type="component" value="Chromosome"/>
</dbReference>
<organism evidence="3 4">
    <name type="scientific">Dysosmobacter welbionis</name>
    <dbReference type="NCBI Taxonomy" id="2093857"/>
    <lineage>
        <taxon>Bacteria</taxon>
        <taxon>Bacillati</taxon>
        <taxon>Bacillota</taxon>
        <taxon>Clostridia</taxon>
        <taxon>Eubacteriales</taxon>
        <taxon>Oscillospiraceae</taxon>
        <taxon>Dysosmobacter</taxon>
    </lineage>
</organism>
<keyword evidence="3" id="KW-0328">Glycosyltransferase</keyword>
<feature type="domain" description="Glycosyl transferase family 1" evidence="1">
    <location>
        <begin position="189"/>
        <end position="346"/>
    </location>
</feature>
<keyword evidence="4" id="KW-1185">Reference proteome</keyword>
<dbReference type="InterPro" id="IPR028098">
    <property type="entry name" value="Glyco_trans_4-like_N"/>
</dbReference>
<dbReference type="RefSeq" id="WP_021750835.1">
    <property type="nucleotide sequence ID" value="NZ_CAUWCU010000011.1"/>
</dbReference>
<dbReference type="AlphaFoldDB" id="A0A4D7AM98"/>
<dbReference type="GeneID" id="89521872"/>
<feature type="domain" description="Glycosyltransferase subfamily 4-like N-terminal" evidence="2">
    <location>
        <begin position="15"/>
        <end position="183"/>
    </location>
</feature>
<dbReference type="EC" id="2.4.-.-" evidence="3"/>
<proteinExistence type="predicted"/>
<dbReference type="EMBL" id="CP034413">
    <property type="protein sequence ID" value="QCI58773.1"/>
    <property type="molecule type" value="Genomic_DNA"/>
</dbReference>
<evidence type="ECO:0000259" key="2">
    <source>
        <dbReference type="Pfam" id="PF13439"/>
    </source>
</evidence>
<dbReference type="SMR" id="A0A4D7AM98"/>
<sequence>MKIVLVIDQFDDANNGTTISARRFAQALKNHGNEVRVIATGKPADYKYAVRQMRFFPVVEHLITSQGMRLAIPNRHVFEKAAAWADVVHFMMPSPLGIMGLKHVEKLGIPHTAAFHCQPENITFTLHMGNSRRVNDFVYNRFRDTFFNRFTHIHCPSNMIANQLRQHGYTARLHVISNGISPEYIYGKREKEPWMQGLFNVLMVGRYAGEKRQDELIDACAKSRHAREIQVILAGKGPLEKKYRRLAEKLPNPIVMEFYEPARLLEILHMADLYVHTSDAEIEAMSCMEAFACGLVPVIADSPRSATPQFALDERSLFPAGDTDALAQRIDWWIEHPEERQAMERRYAEHARQYSLEESIRQTEEMFRQAIAEQRGAKA</sequence>
<dbReference type="Gene3D" id="3.40.50.2000">
    <property type="entry name" value="Glycogen Phosphorylase B"/>
    <property type="match status" value="2"/>
</dbReference>
<protein>
    <submittedName>
        <fullName evidence="3">Glycosyltransferase</fullName>
        <ecNumber evidence="3">2.4.-.-</ecNumber>
    </submittedName>
</protein>
<dbReference type="PANTHER" id="PTHR45947">
    <property type="entry name" value="SULFOQUINOVOSYL TRANSFERASE SQD2"/>
    <property type="match status" value="1"/>
</dbReference>
<evidence type="ECO:0000313" key="3">
    <source>
        <dbReference type="EMBL" id="QCI58773.1"/>
    </source>
</evidence>